<dbReference type="EMBL" id="JAUCMV010000001">
    <property type="protein sequence ID" value="KAK0423333.1"/>
    <property type="molecule type" value="Genomic_DNA"/>
</dbReference>
<name>A0AA39M784_9BILA</name>
<sequence>MHPDGDDIDRRLNEILKCAREVIGEMTGDKKMSVHKAAESLKTFKRNLKYVESHLLSQLNRMEQVQCQWNHEHSSFIGDERVRQVDGINAELAGHLSRIHDKYFGEEEPVGGG</sequence>
<evidence type="ECO:0008006" key="3">
    <source>
        <dbReference type="Google" id="ProtNLM"/>
    </source>
</evidence>
<comment type="caution">
    <text evidence="1">The sequence shown here is derived from an EMBL/GenBank/DDBJ whole genome shotgun (WGS) entry which is preliminary data.</text>
</comment>
<dbReference type="AlphaFoldDB" id="A0AA39M784"/>
<dbReference type="Proteomes" id="UP001175271">
    <property type="component" value="Unassembled WGS sequence"/>
</dbReference>
<evidence type="ECO:0000313" key="2">
    <source>
        <dbReference type="Proteomes" id="UP001175271"/>
    </source>
</evidence>
<organism evidence="1 2">
    <name type="scientific">Steinernema hermaphroditum</name>
    <dbReference type="NCBI Taxonomy" id="289476"/>
    <lineage>
        <taxon>Eukaryota</taxon>
        <taxon>Metazoa</taxon>
        <taxon>Ecdysozoa</taxon>
        <taxon>Nematoda</taxon>
        <taxon>Chromadorea</taxon>
        <taxon>Rhabditida</taxon>
        <taxon>Tylenchina</taxon>
        <taxon>Panagrolaimomorpha</taxon>
        <taxon>Strongyloidoidea</taxon>
        <taxon>Steinernematidae</taxon>
        <taxon>Steinernema</taxon>
    </lineage>
</organism>
<accession>A0AA39M784</accession>
<reference evidence="1" key="1">
    <citation type="submission" date="2023-06" db="EMBL/GenBank/DDBJ databases">
        <title>Genomic analysis of the entomopathogenic nematode Steinernema hermaphroditum.</title>
        <authorList>
            <person name="Schwarz E.M."/>
            <person name="Heppert J.K."/>
            <person name="Baniya A."/>
            <person name="Schwartz H.T."/>
            <person name="Tan C.-H."/>
            <person name="Antoshechkin I."/>
            <person name="Sternberg P.W."/>
            <person name="Goodrich-Blair H."/>
            <person name="Dillman A.R."/>
        </authorList>
    </citation>
    <scope>NUCLEOTIDE SEQUENCE</scope>
    <source>
        <strain evidence="1">PS9179</strain>
        <tissue evidence="1">Whole animal</tissue>
    </source>
</reference>
<evidence type="ECO:0000313" key="1">
    <source>
        <dbReference type="EMBL" id="KAK0423333.1"/>
    </source>
</evidence>
<keyword evidence="2" id="KW-1185">Reference proteome</keyword>
<protein>
    <recommendedName>
        <fullName evidence="3">Mediator complex subunit 11</fullName>
    </recommendedName>
</protein>
<proteinExistence type="predicted"/>
<gene>
    <name evidence="1" type="ORF">QR680_008086</name>
</gene>